<organism evidence="1 2">
    <name type="scientific">Edaphobacter dinghuensis</name>
    <dbReference type="NCBI Taxonomy" id="1560005"/>
    <lineage>
        <taxon>Bacteria</taxon>
        <taxon>Pseudomonadati</taxon>
        <taxon>Acidobacteriota</taxon>
        <taxon>Terriglobia</taxon>
        <taxon>Terriglobales</taxon>
        <taxon>Acidobacteriaceae</taxon>
        <taxon>Edaphobacter</taxon>
    </lineage>
</organism>
<keyword evidence="2" id="KW-1185">Reference proteome</keyword>
<sequence length="93" mass="10174">MYDQLEVLAAYTEYPVAVMTDDQHAQIEMIALDDINPEVIAGFQARGLHFAAACGLLLGIPEIAMQYPLPEHVAFAVGAAHREYIAGIRTHAH</sequence>
<dbReference type="RefSeq" id="WP_188553362.1">
    <property type="nucleotide sequence ID" value="NZ_BMGT01000002.1"/>
</dbReference>
<dbReference type="AlphaFoldDB" id="A0A917H9G3"/>
<dbReference type="EMBL" id="BMGT01000002">
    <property type="protein sequence ID" value="GGG71873.1"/>
    <property type="molecule type" value="Genomic_DNA"/>
</dbReference>
<evidence type="ECO:0000313" key="2">
    <source>
        <dbReference type="Proteomes" id="UP000647241"/>
    </source>
</evidence>
<reference evidence="1" key="1">
    <citation type="journal article" date="2014" name="Int. J. Syst. Evol. Microbiol.">
        <title>Complete genome sequence of Corynebacterium casei LMG S-19264T (=DSM 44701T), isolated from a smear-ripened cheese.</title>
        <authorList>
            <consortium name="US DOE Joint Genome Institute (JGI-PGF)"/>
            <person name="Walter F."/>
            <person name="Albersmeier A."/>
            <person name="Kalinowski J."/>
            <person name="Ruckert C."/>
        </authorList>
    </citation>
    <scope>NUCLEOTIDE SEQUENCE</scope>
    <source>
        <strain evidence="1">CGMCC 1.12997</strain>
    </source>
</reference>
<gene>
    <name evidence="1" type="ORF">GCM10011585_12680</name>
</gene>
<evidence type="ECO:0000313" key="1">
    <source>
        <dbReference type="EMBL" id="GGG71873.1"/>
    </source>
</evidence>
<dbReference type="Proteomes" id="UP000647241">
    <property type="component" value="Unassembled WGS sequence"/>
</dbReference>
<name>A0A917H9G3_9BACT</name>
<protein>
    <submittedName>
        <fullName evidence="1">Uncharacterized protein</fullName>
    </submittedName>
</protein>
<reference evidence="1" key="2">
    <citation type="submission" date="2020-09" db="EMBL/GenBank/DDBJ databases">
        <authorList>
            <person name="Sun Q."/>
            <person name="Zhou Y."/>
        </authorList>
    </citation>
    <scope>NUCLEOTIDE SEQUENCE</scope>
    <source>
        <strain evidence="1">CGMCC 1.12997</strain>
    </source>
</reference>
<comment type="caution">
    <text evidence="1">The sequence shown here is derived from an EMBL/GenBank/DDBJ whole genome shotgun (WGS) entry which is preliminary data.</text>
</comment>
<accession>A0A917H9G3</accession>
<proteinExistence type="predicted"/>